<feature type="chain" id="PRO_5031486562" evidence="8">
    <location>
        <begin position="25"/>
        <end position="345"/>
    </location>
</feature>
<feature type="signal peptide" evidence="8">
    <location>
        <begin position="1"/>
        <end position="24"/>
    </location>
</feature>
<protein>
    <submittedName>
        <fullName evidence="9">Arabinan endo-1,5-alpha-L-arabinosidase</fullName>
        <ecNumber evidence="9">3.2.1.99</ecNumber>
    </submittedName>
</protein>
<comment type="similarity">
    <text evidence="2 7">Belongs to the glycosyl hydrolase 43 family.</text>
</comment>
<dbReference type="InterPro" id="IPR006710">
    <property type="entry name" value="Glyco_hydro_43"/>
</dbReference>
<keyword evidence="8" id="KW-0732">Signal</keyword>
<feature type="active site" description="Proton donor" evidence="5">
    <location>
        <position position="214"/>
    </location>
</feature>
<accession>A0A7X5Y316</accession>
<dbReference type="AlphaFoldDB" id="A0A7X5Y316"/>
<dbReference type="SUPFAM" id="SSF75005">
    <property type="entry name" value="Arabinanase/levansucrase/invertase"/>
    <property type="match status" value="1"/>
</dbReference>
<evidence type="ECO:0000313" key="10">
    <source>
        <dbReference type="Proteomes" id="UP000558192"/>
    </source>
</evidence>
<evidence type="ECO:0000256" key="8">
    <source>
        <dbReference type="SAM" id="SignalP"/>
    </source>
</evidence>
<feature type="site" description="Important for catalytic activity, responsible for pKa modulation of the active site Glu and correct orientation of both the proton donor and substrate" evidence="6">
    <location>
        <position position="153"/>
    </location>
</feature>
<feature type="active site" description="Proton acceptor" evidence="5">
    <location>
        <position position="35"/>
    </location>
</feature>
<evidence type="ECO:0000313" key="9">
    <source>
        <dbReference type="EMBL" id="NJC04261.1"/>
    </source>
</evidence>
<evidence type="ECO:0000256" key="1">
    <source>
        <dbReference type="ARBA" id="ARBA00004834"/>
    </source>
</evidence>
<proteinExistence type="inferred from homology"/>
<dbReference type="Pfam" id="PF04616">
    <property type="entry name" value="Glyco_hydro_43"/>
    <property type="match status" value="1"/>
</dbReference>
<sequence length="345" mass="38240">MKDILPGLLLLLSACATVSPPVTYQNPVIDQDFPDPAVVRAPDRSFYVYATQGGDPMRNIQAARSSDLVSWTQLPDVLPVKPRWASRTQDFWAPDVIRRGAKWLLYYSAKPDAALSDDKRGLCLAVASADRPEGPFTDMGKPLLCGQGFVNIDPFAFDDPATGKTLLYWGSGFGPIKVQELGADGMSFAPGSTPVNLVPVVRTEDAREYRRLVEGAWVTVRDGWYYLFFSGDNCCGPKAHYATMVARSRSATGPFEVRTRPLYLVLEANERWVAPGHNSVIPDDAGSDWILYHGVDARRPRTRPTDDVNTRRVMLLDRLEWRDGWPEIAGKSPTSSSQPGPVVRR</sequence>
<dbReference type="PROSITE" id="PS51257">
    <property type="entry name" value="PROKAR_LIPOPROTEIN"/>
    <property type="match status" value="1"/>
</dbReference>
<dbReference type="Proteomes" id="UP000558192">
    <property type="component" value="Unassembled WGS sequence"/>
</dbReference>
<dbReference type="GO" id="GO:0046558">
    <property type="term" value="F:arabinan endo-1,5-alpha-L-arabinosidase activity"/>
    <property type="evidence" value="ECO:0007669"/>
    <property type="project" value="UniProtKB-EC"/>
</dbReference>
<dbReference type="InterPro" id="IPR023296">
    <property type="entry name" value="Glyco_hydro_beta-prop_sf"/>
</dbReference>
<evidence type="ECO:0000256" key="2">
    <source>
        <dbReference type="ARBA" id="ARBA00009865"/>
    </source>
</evidence>
<dbReference type="EC" id="3.2.1.99" evidence="9"/>
<gene>
    <name evidence="9" type="ORF">GGQ97_000054</name>
</gene>
<dbReference type="PANTHER" id="PTHR43301">
    <property type="entry name" value="ARABINAN ENDO-1,5-ALPHA-L-ARABINOSIDASE"/>
    <property type="match status" value="1"/>
</dbReference>
<evidence type="ECO:0000256" key="6">
    <source>
        <dbReference type="PIRSR" id="PIRSR606710-2"/>
    </source>
</evidence>
<keyword evidence="3 7" id="KW-0378">Hydrolase</keyword>
<dbReference type="GO" id="GO:0005975">
    <property type="term" value="P:carbohydrate metabolic process"/>
    <property type="evidence" value="ECO:0007669"/>
    <property type="project" value="InterPro"/>
</dbReference>
<evidence type="ECO:0000256" key="3">
    <source>
        <dbReference type="ARBA" id="ARBA00022801"/>
    </source>
</evidence>
<evidence type="ECO:0000256" key="7">
    <source>
        <dbReference type="RuleBase" id="RU361187"/>
    </source>
</evidence>
<dbReference type="CDD" id="cd08999">
    <property type="entry name" value="GH43_ABN-like"/>
    <property type="match status" value="1"/>
</dbReference>
<dbReference type="RefSeq" id="WP_168067108.1">
    <property type="nucleotide sequence ID" value="NZ_JAATJC010000001.1"/>
</dbReference>
<evidence type="ECO:0000256" key="4">
    <source>
        <dbReference type="ARBA" id="ARBA00023295"/>
    </source>
</evidence>
<evidence type="ECO:0000256" key="5">
    <source>
        <dbReference type="PIRSR" id="PIRSR606710-1"/>
    </source>
</evidence>
<dbReference type="InterPro" id="IPR050727">
    <property type="entry name" value="GH43_arabinanases"/>
</dbReference>
<dbReference type="Gene3D" id="2.115.10.20">
    <property type="entry name" value="Glycosyl hydrolase domain, family 43"/>
    <property type="match status" value="1"/>
</dbReference>
<keyword evidence="10" id="KW-1185">Reference proteome</keyword>
<keyword evidence="4 7" id="KW-0326">Glycosidase</keyword>
<reference evidence="9 10" key="1">
    <citation type="submission" date="2020-03" db="EMBL/GenBank/DDBJ databases">
        <title>Genomic Encyclopedia of Type Strains, Phase IV (KMG-IV): sequencing the most valuable type-strain genomes for metagenomic binning, comparative biology and taxonomic classification.</title>
        <authorList>
            <person name="Goeker M."/>
        </authorList>
    </citation>
    <scope>NUCLEOTIDE SEQUENCE [LARGE SCALE GENOMIC DNA]</scope>
    <source>
        <strain evidence="9 10">DSM 16846</strain>
    </source>
</reference>
<organism evidence="9 10">
    <name type="scientific">Sphingomonas kaistensis</name>
    <dbReference type="NCBI Taxonomy" id="298708"/>
    <lineage>
        <taxon>Bacteria</taxon>
        <taxon>Pseudomonadati</taxon>
        <taxon>Pseudomonadota</taxon>
        <taxon>Alphaproteobacteria</taxon>
        <taxon>Sphingomonadales</taxon>
        <taxon>Sphingomonadaceae</taxon>
        <taxon>Sphingomonas</taxon>
    </lineage>
</organism>
<comment type="pathway">
    <text evidence="1">Glycan metabolism; L-arabinan degradation.</text>
</comment>
<name>A0A7X5Y316_9SPHN</name>
<comment type="caution">
    <text evidence="9">The sequence shown here is derived from an EMBL/GenBank/DDBJ whole genome shotgun (WGS) entry which is preliminary data.</text>
</comment>
<dbReference type="EMBL" id="JAATJC010000001">
    <property type="protein sequence ID" value="NJC04261.1"/>
    <property type="molecule type" value="Genomic_DNA"/>
</dbReference>
<dbReference type="PANTHER" id="PTHR43301:SF3">
    <property type="entry name" value="ARABINAN ENDO-1,5-ALPHA-L-ARABINOSIDASE A-RELATED"/>
    <property type="match status" value="1"/>
</dbReference>